<dbReference type="Pfam" id="PF03928">
    <property type="entry name" value="HbpS-like"/>
    <property type="match status" value="1"/>
</dbReference>
<keyword evidence="2" id="KW-0812">Transmembrane</keyword>
<dbReference type="Gene3D" id="3.30.450.150">
    <property type="entry name" value="Haem-degrading domain"/>
    <property type="match status" value="1"/>
</dbReference>
<dbReference type="AlphaFoldDB" id="D3PYN6"/>
<dbReference type="EMBL" id="CP001778">
    <property type="protein sequence ID" value="ADD43469.1"/>
    <property type="molecule type" value="Genomic_DNA"/>
</dbReference>
<keyword evidence="2" id="KW-0472">Membrane</keyword>
<accession>D3PYN6</accession>
<evidence type="ECO:0000256" key="1">
    <source>
        <dbReference type="SAM" id="Coils"/>
    </source>
</evidence>
<sequence>MAAGPDPGSLESTKAQDFEKGTIMNIKSVKTRVIVGALGALAIVGGVTGVSAYTASPADANPATTVAAAGDEAVTETKTLSSEAALKAAKAALKEAEEQNQRVTVAIVDRAGNTIALVKGDGAGPQTQESAERKAFTAVSFGKATSELTEGATGDAPNISDIPGTLFLAGGVPVTADKAPIAGIGVGGAPSGDIDEKIAEAGLKAID</sequence>
<name>D3PYN6_STANL</name>
<keyword evidence="2" id="KW-1133">Transmembrane helix</keyword>
<dbReference type="PANTHER" id="PTHR34309:SF1">
    <property type="entry name" value="PROTEIN GLCG"/>
    <property type="match status" value="1"/>
</dbReference>
<gene>
    <name evidence="3" type="ordered locus">Snas_3813</name>
</gene>
<feature type="coiled-coil region" evidence="1">
    <location>
        <begin position="79"/>
        <end position="106"/>
    </location>
</feature>
<feature type="transmembrane region" description="Helical" evidence="2">
    <location>
        <begin position="33"/>
        <end position="53"/>
    </location>
</feature>
<evidence type="ECO:0000313" key="3">
    <source>
        <dbReference type="EMBL" id="ADD43469.1"/>
    </source>
</evidence>
<proteinExistence type="predicted"/>
<keyword evidence="1" id="KW-0175">Coiled coil</keyword>
<dbReference type="SUPFAM" id="SSF143744">
    <property type="entry name" value="GlcG-like"/>
    <property type="match status" value="1"/>
</dbReference>
<protein>
    <recommendedName>
        <fullName evidence="5">Heme-binding protein</fullName>
    </recommendedName>
</protein>
<dbReference type="InterPro" id="IPR038084">
    <property type="entry name" value="PduO/GlcC-like_sf"/>
</dbReference>
<dbReference type="InterPro" id="IPR005624">
    <property type="entry name" value="PduO/GlcC-like"/>
</dbReference>
<dbReference type="STRING" id="446470.Snas_3813"/>
<reference evidence="3 4" key="1">
    <citation type="journal article" date="2009" name="Stand. Genomic Sci.">
        <title>Complete genome sequence of Stackebrandtia nassauensis type strain (LLR-40K-21).</title>
        <authorList>
            <person name="Munk C."/>
            <person name="Lapidus A."/>
            <person name="Copeland A."/>
            <person name="Jando M."/>
            <person name="Mayilraj S."/>
            <person name="Glavina Del Rio T."/>
            <person name="Nolan M."/>
            <person name="Chen F."/>
            <person name="Lucas S."/>
            <person name="Tice H."/>
            <person name="Cheng J.F."/>
            <person name="Han C."/>
            <person name="Detter J.C."/>
            <person name="Bruce D."/>
            <person name="Goodwin L."/>
            <person name="Chain P."/>
            <person name="Pitluck S."/>
            <person name="Goker M."/>
            <person name="Ovchinikova G."/>
            <person name="Pati A."/>
            <person name="Ivanova N."/>
            <person name="Mavromatis K."/>
            <person name="Chen A."/>
            <person name="Palaniappan K."/>
            <person name="Land M."/>
            <person name="Hauser L."/>
            <person name="Chang Y.J."/>
            <person name="Jeffries C.D."/>
            <person name="Bristow J."/>
            <person name="Eisen J.A."/>
            <person name="Markowitz V."/>
            <person name="Hugenholtz P."/>
            <person name="Kyrpides N.C."/>
            <person name="Klenk H.P."/>
        </authorList>
    </citation>
    <scope>NUCLEOTIDE SEQUENCE [LARGE SCALE GENOMIC DNA]</scope>
    <source>
        <strain evidence="4">DSM 44728 / CIP 108903 / NRRL B-16338 / NBRC 102104 / LLR-40K-21</strain>
    </source>
</reference>
<dbReference type="HOGENOM" id="CLU_103773_0_0_11"/>
<evidence type="ECO:0008006" key="5">
    <source>
        <dbReference type="Google" id="ProtNLM"/>
    </source>
</evidence>
<dbReference type="Proteomes" id="UP000000844">
    <property type="component" value="Chromosome"/>
</dbReference>
<organism evidence="3 4">
    <name type="scientific">Stackebrandtia nassauensis (strain DSM 44728 / CIP 108903 / NRRL B-16338 / NBRC 102104 / LLR-40K-21)</name>
    <dbReference type="NCBI Taxonomy" id="446470"/>
    <lineage>
        <taxon>Bacteria</taxon>
        <taxon>Bacillati</taxon>
        <taxon>Actinomycetota</taxon>
        <taxon>Actinomycetes</taxon>
        <taxon>Glycomycetales</taxon>
        <taxon>Glycomycetaceae</taxon>
        <taxon>Stackebrandtia</taxon>
    </lineage>
</organism>
<dbReference type="PANTHER" id="PTHR34309">
    <property type="entry name" value="SLR1406 PROTEIN"/>
    <property type="match status" value="1"/>
</dbReference>
<evidence type="ECO:0000313" key="4">
    <source>
        <dbReference type="Proteomes" id="UP000000844"/>
    </source>
</evidence>
<evidence type="ECO:0000256" key="2">
    <source>
        <dbReference type="SAM" id="Phobius"/>
    </source>
</evidence>
<dbReference type="eggNOG" id="COG3193">
    <property type="taxonomic scope" value="Bacteria"/>
</dbReference>
<dbReference type="KEGG" id="sna:Snas_3813"/>
<dbReference type="InterPro" id="IPR052517">
    <property type="entry name" value="GlcG_carb_metab_protein"/>
</dbReference>
<keyword evidence="4" id="KW-1185">Reference proteome</keyword>